<keyword evidence="6" id="KW-0862">Zinc</keyword>
<name>A0A087T623_STEMI</name>
<evidence type="ECO:0000256" key="7">
    <source>
        <dbReference type="ARBA" id="ARBA00023015"/>
    </source>
</evidence>
<dbReference type="InterPro" id="IPR052130">
    <property type="entry name" value="AEBP2/jing_C2H2-ZnF"/>
</dbReference>
<organism evidence="11 12">
    <name type="scientific">Stegodyphus mimosarum</name>
    <name type="common">African social velvet spider</name>
    <dbReference type="NCBI Taxonomy" id="407821"/>
    <lineage>
        <taxon>Eukaryota</taxon>
        <taxon>Metazoa</taxon>
        <taxon>Ecdysozoa</taxon>
        <taxon>Arthropoda</taxon>
        <taxon>Chelicerata</taxon>
        <taxon>Arachnida</taxon>
        <taxon>Araneae</taxon>
        <taxon>Araneomorphae</taxon>
        <taxon>Entelegynae</taxon>
        <taxon>Eresoidea</taxon>
        <taxon>Eresidae</taxon>
        <taxon>Stegodyphus</taxon>
    </lineage>
</organism>
<comment type="subcellular location">
    <subcellularLocation>
        <location evidence="1">Nucleus</location>
    </subcellularLocation>
</comment>
<gene>
    <name evidence="11" type="ORF">X975_03621</name>
</gene>
<dbReference type="Proteomes" id="UP000054359">
    <property type="component" value="Unassembled WGS sequence"/>
</dbReference>
<keyword evidence="3" id="KW-0479">Metal-binding</keyword>
<dbReference type="GO" id="GO:0006357">
    <property type="term" value="P:regulation of transcription by RNA polymerase II"/>
    <property type="evidence" value="ECO:0007669"/>
    <property type="project" value="TreeGrafter"/>
</dbReference>
<proteinExistence type="predicted"/>
<evidence type="ECO:0000313" key="11">
    <source>
        <dbReference type="EMBL" id="KFM60562.1"/>
    </source>
</evidence>
<dbReference type="STRING" id="407821.A0A087T623"/>
<protein>
    <submittedName>
        <fullName evidence="11">Zinc finger protein AEBP2</fullName>
    </submittedName>
</protein>
<keyword evidence="7" id="KW-0805">Transcription regulation</keyword>
<feature type="non-terminal residue" evidence="11">
    <location>
        <position position="102"/>
    </location>
</feature>
<dbReference type="EMBL" id="KK113596">
    <property type="protein sequence ID" value="KFM60562.1"/>
    <property type="molecule type" value="Genomic_DNA"/>
</dbReference>
<dbReference type="GO" id="GO:0035098">
    <property type="term" value="C:ESC/E(Z) complex"/>
    <property type="evidence" value="ECO:0007669"/>
    <property type="project" value="TreeGrafter"/>
</dbReference>
<keyword evidence="8" id="KW-0804">Transcription</keyword>
<dbReference type="OrthoDB" id="6429831at2759"/>
<dbReference type="AlphaFoldDB" id="A0A087T623"/>
<keyword evidence="9" id="KW-0539">Nucleus</keyword>
<keyword evidence="12" id="KW-1185">Reference proteome</keyword>
<evidence type="ECO:0000313" key="12">
    <source>
        <dbReference type="Proteomes" id="UP000054359"/>
    </source>
</evidence>
<evidence type="ECO:0000256" key="5">
    <source>
        <dbReference type="ARBA" id="ARBA00022771"/>
    </source>
</evidence>
<evidence type="ECO:0000256" key="3">
    <source>
        <dbReference type="ARBA" id="ARBA00022723"/>
    </source>
</evidence>
<evidence type="ECO:0000256" key="9">
    <source>
        <dbReference type="ARBA" id="ARBA00023242"/>
    </source>
</evidence>
<evidence type="ECO:0000256" key="2">
    <source>
        <dbReference type="ARBA" id="ARBA00022491"/>
    </source>
</evidence>
<keyword evidence="4" id="KW-0677">Repeat</keyword>
<dbReference type="PANTHER" id="PTHR46541:SF1">
    <property type="entry name" value="ZINC FINGER PROTEIN AEBP2"/>
    <property type="match status" value="1"/>
</dbReference>
<evidence type="ECO:0000256" key="8">
    <source>
        <dbReference type="ARBA" id="ARBA00023163"/>
    </source>
</evidence>
<evidence type="ECO:0000256" key="6">
    <source>
        <dbReference type="ARBA" id="ARBA00022833"/>
    </source>
</evidence>
<evidence type="ECO:0000259" key="10">
    <source>
        <dbReference type="Pfam" id="PF26014"/>
    </source>
</evidence>
<keyword evidence="2" id="KW-0678">Repressor</keyword>
<evidence type="ECO:0000256" key="4">
    <source>
        <dbReference type="ARBA" id="ARBA00022737"/>
    </source>
</evidence>
<evidence type="ECO:0000256" key="1">
    <source>
        <dbReference type="ARBA" id="ARBA00004123"/>
    </source>
</evidence>
<accession>A0A087T623</accession>
<feature type="domain" description="AEBP2-like C-terminal SH3" evidence="10">
    <location>
        <begin position="1"/>
        <end position="91"/>
    </location>
</feature>
<sequence length="102" mass="11764">MEQIRYKLVEVNSSPSLGSTNNPGTVTFYSRIKARRIEKSGKVNVLLQWIPENVLPDSWVPEESVIKCKRVPYSSLPLESLALLDPRLKEECDVPRVKRRRK</sequence>
<keyword evidence="5" id="KW-0863">Zinc-finger</keyword>
<dbReference type="InterPro" id="IPR059034">
    <property type="entry name" value="SH3_AEBP2_C"/>
</dbReference>
<dbReference type="GO" id="GO:0008270">
    <property type="term" value="F:zinc ion binding"/>
    <property type="evidence" value="ECO:0007669"/>
    <property type="project" value="UniProtKB-KW"/>
</dbReference>
<dbReference type="Pfam" id="PF26014">
    <property type="entry name" value="SH3_AEBP2_C"/>
    <property type="match status" value="1"/>
</dbReference>
<dbReference type="PANTHER" id="PTHR46541">
    <property type="entry name" value="ZINC FINGER PROTEIN AEBP2"/>
    <property type="match status" value="1"/>
</dbReference>
<reference evidence="11 12" key="1">
    <citation type="submission" date="2013-11" db="EMBL/GenBank/DDBJ databases">
        <title>Genome sequencing of Stegodyphus mimosarum.</title>
        <authorList>
            <person name="Bechsgaard J."/>
        </authorList>
    </citation>
    <scope>NUCLEOTIDE SEQUENCE [LARGE SCALE GENOMIC DNA]</scope>
</reference>